<keyword evidence="3" id="KW-1133">Transmembrane helix</keyword>
<evidence type="ECO:0000313" key="5">
    <source>
        <dbReference type="EMBL" id="KAL1876605.1"/>
    </source>
</evidence>
<dbReference type="InterPro" id="IPR036259">
    <property type="entry name" value="MFS_trans_sf"/>
</dbReference>
<evidence type="ECO:0000313" key="6">
    <source>
        <dbReference type="Proteomes" id="UP001583193"/>
    </source>
</evidence>
<organism evidence="5 6">
    <name type="scientific">Paecilomyces lecythidis</name>
    <dbReference type="NCBI Taxonomy" id="3004212"/>
    <lineage>
        <taxon>Eukaryota</taxon>
        <taxon>Fungi</taxon>
        <taxon>Dikarya</taxon>
        <taxon>Ascomycota</taxon>
        <taxon>Pezizomycotina</taxon>
        <taxon>Eurotiomycetes</taxon>
        <taxon>Eurotiomycetidae</taxon>
        <taxon>Eurotiales</taxon>
        <taxon>Thermoascaceae</taxon>
        <taxon>Paecilomyces</taxon>
    </lineage>
</organism>
<dbReference type="PROSITE" id="PS50850">
    <property type="entry name" value="MFS"/>
    <property type="match status" value="1"/>
</dbReference>
<feature type="transmembrane region" description="Helical" evidence="3">
    <location>
        <begin position="209"/>
        <end position="229"/>
    </location>
</feature>
<dbReference type="InterPro" id="IPR011701">
    <property type="entry name" value="MFS"/>
</dbReference>
<dbReference type="Proteomes" id="UP001583193">
    <property type="component" value="Unassembled WGS sequence"/>
</dbReference>
<feature type="transmembrane region" description="Helical" evidence="3">
    <location>
        <begin position="291"/>
        <end position="311"/>
    </location>
</feature>
<dbReference type="EMBL" id="JAVDPF010000015">
    <property type="protein sequence ID" value="KAL1876605.1"/>
    <property type="molecule type" value="Genomic_DNA"/>
</dbReference>
<comment type="similarity">
    <text evidence="2">Belongs to the major facilitator superfamily. Monocarboxylate porter (TC 2.A.1.13) family.</text>
</comment>
<evidence type="ECO:0000259" key="4">
    <source>
        <dbReference type="PROSITE" id="PS50850"/>
    </source>
</evidence>
<proteinExistence type="inferred from homology"/>
<dbReference type="InterPro" id="IPR050327">
    <property type="entry name" value="Proton-linked_MCT"/>
</dbReference>
<evidence type="ECO:0000256" key="3">
    <source>
        <dbReference type="SAM" id="Phobius"/>
    </source>
</evidence>
<keyword evidence="3" id="KW-0472">Membrane</keyword>
<dbReference type="Pfam" id="PF07690">
    <property type="entry name" value="MFS_1"/>
    <property type="match status" value="1"/>
</dbReference>
<dbReference type="Gene3D" id="1.20.1250.20">
    <property type="entry name" value="MFS general substrate transporter like domains"/>
    <property type="match status" value="2"/>
</dbReference>
<feature type="domain" description="Major facilitator superfamily (MFS) profile" evidence="4">
    <location>
        <begin position="81"/>
        <end position="475"/>
    </location>
</feature>
<dbReference type="PANTHER" id="PTHR11360">
    <property type="entry name" value="MONOCARBOXYLATE TRANSPORTER"/>
    <property type="match status" value="1"/>
</dbReference>
<protein>
    <recommendedName>
        <fullName evidence="4">Major facilitator superfamily (MFS) profile domain-containing protein</fullName>
    </recommendedName>
</protein>
<feature type="transmembrane region" description="Helical" evidence="3">
    <location>
        <begin position="241"/>
        <end position="262"/>
    </location>
</feature>
<feature type="transmembrane region" description="Helical" evidence="3">
    <location>
        <begin position="122"/>
        <end position="141"/>
    </location>
</feature>
<dbReference type="CDD" id="cd17352">
    <property type="entry name" value="MFS_MCT_SLC16"/>
    <property type="match status" value="1"/>
</dbReference>
<accession>A0ABR3XLH3</accession>
<dbReference type="SUPFAM" id="SSF103473">
    <property type="entry name" value="MFS general substrate transporter"/>
    <property type="match status" value="1"/>
</dbReference>
<evidence type="ECO:0000256" key="2">
    <source>
        <dbReference type="ARBA" id="ARBA00006727"/>
    </source>
</evidence>
<sequence>MPEKAYLSPLSYSSEETLYPHLSFEELSDIDLFGSQRTIVTDFPDFAPFYAQSEEALIRHDSITDEKGPADDDRPPDGGLRAWLVVLGGFLAYFATFGLLNTFGTFQSYYQRNLLPDMSGSVISWIGSLQIFFLFIGGMVIGPLYDSYGARPLIIPGSLVYILSLMFTSLSTKYYQLMLAQGVMFGIGNAMLFYPTISSITQWFDSCRGLALGIAVSGSSLGGICWPLLIQYLLDHIGFGWATRITGFICVGLLTPSCWLIASRPVSAHSRQNSEPPPKLDFVAILKDWKYTVFSAGMFFVLWGMFIPFFYLPTYGQAHGMNESAANNLLAYLNAGSLVARVVTGFIADRFGRFNAMFGCALGCGILLFALYGITSIAAIIAFAVLYGIFSGGLISLQSACIAQITPDHRIIGVKIGIMMAICSFGGLTGSPIGGALITVDHGGFTGLIAFSAVILTAGGFLVLLARFMAAPKLRVF</sequence>
<feature type="transmembrane region" description="Helical" evidence="3">
    <location>
        <begin position="178"/>
        <end position="197"/>
    </location>
</feature>
<name>A0ABR3XLH3_9EURO</name>
<feature type="transmembrane region" description="Helical" evidence="3">
    <location>
        <begin position="153"/>
        <end position="172"/>
    </location>
</feature>
<feature type="transmembrane region" description="Helical" evidence="3">
    <location>
        <begin position="417"/>
        <end position="438"/>
    </location>
</feature>
<feature type="transmembrane region" description="Helical" evidence="3">
    <location>
        <begin position="331"/>
        <end position="348"/>
    </location>
</feature>
<comment type="caution">
    <text evidence="5">The sequence shown here is derived from an EMBL/GenBank/DDBJ whole genome shotgun (WGS) entry which is preliminary data.</text>
</comment>
<keyword evidence="3" id="KW-0812">Transmembrane</keyword>
<dbReference type="InterPro" id="IPR020846">
    <property type="entry name" value="MFS_dom"/>
</dbReference>
<feature type="transmembrane region" description="Helical" evidence="3">
    <location>
        <begin position="82"/>
        <end position="102"/>
    </location>
</feature>
<reference evidence="5 6" key="1">
    <citation type="journal article" date="2024" name="IMA Fungus">
        <title>IMA Genome - F19 : A genome assembly and annotation guide to empower mycologists, including annotated draft genome sequences of Ceratocystis pirilliformis, Diaporthe australafricana, Fusarium ophioides, Paecilomyces lecythidis, and Sporothrix stenoceras.</title>
        <authorList>
            <person name="Aylward J."/>
            <person name="Wilson A.M."/>
            <person name="Visagie C.M."/>
            <person name="Spraker J."/>
            <person name="Barnes I."/>
            <person name="Buitendag C."/>
            <person name="Ceriani C."/>
            <person name="Del Mar Angel L."/>
            <person name="du Plessis D."/>
            <person name="Fuchs T."/>
            <person name="Gasser K."/>
            <person name="Kramer D."/>
            <person name="Li W."/>
            <person name="Munsamy K."/>
            <person name="Piso A."/>
            <person name="Price J.L."/>
            <person name="Sonnekus B."/>
            <person name="Thomas C."/>
            <person name="van der Nest A."/>
            <person name="van Dijk A."/>
            <person name="van Heerden A."/>
            <person name="van Vuuren N."/>
            <person name="Yilmaz N."/>
            <person name="Duong T.A."/>
            <person name="van der Merwe N.A."/>
            <person name="Wingfield M.J."/>
            <person name="Wingfield B.D."/>
        </authorList>
    </citation>
    <scope>NUCLEOTIDE SEQUENCE [LARGE SCALE GENOMIC DNA]</scope>
    <source>
        <strain evidence="5 6">CMW 18167</strain>
    </source>
</reference>
<comment type="subcellular location">
    <subcellularLocation>
        <location evidence="1">Membrane</location>
        <topology evidence="1">Multi-pass membrane protein</topology>
    </subcellularLocation>
</comment>
<keyword evidence="6" id="KW-1185">Reference proteome</keyword>
<dbReference type="PANTHER" id="PTHR11360:SF177">
    <property type="entry name" value="RIBOFLAVIN TRANSPORTER MCH5"/>
    <property type="match status" value="1"/>
</dbReference>
<feature type="transmembrane region" description="Helical" evidence="3">
    <location>
        <begin position="444"/>
        <end position="465"/>
    </location>
</feature>
<evidence type="ECO:0000256" key="1">
    <source>
        <dbReference type="ARBA" id="ARBA00004141"/>
    </source>
</evidence>
<gene>
    <name evidence="5" type="ORF">Plec18167_005012</name>
</gene>